<dbReference type="SMART" id="SM01019">
    <property type="entry name" value="B3"/>
    <property type="match status" value="2"/>
</dbReference>
<dbReference type="PANTHER" id="PTHR31920:SF108">
    <property type="entry name" value="B3 DOMAIN-CONTAINING TRANSCRIPTION FACTOR VRN1-LIKE"/>
    <property type="match status" value="1"/>
</dbReference>
<dbReference type="InterPro" id="IPR015300">
    <property type="entry name" value="DNA-bd_pseudobarrel_sf"/>
</dbReference>
<evidence type="ECO:0000256" key="5">
    <source>
        <dbReference type="ARBA" id="ARBA00023242"/>
    </source>
</evidence>
<dbReference type="PROSITE" id="PS50863">
    <property type="entry name" value="B3"/>
    <property type="match status" value="1"/>
</dbReference>
<evidence type="ECO:0000256" key="4">
    <source>
        <dbReference type="ARBA" id="ARBA00023163"/>
    </source>
</evidence>
<feature type="compositionally biased region" description="Acidic residues" evidence="6">
    <location>
        <begin position="126"/>
        <end position="158"/>
    </location>
</feature>
<feature type="domain" description="TF-B3" evidence="7">
    <location>
        <begin position="200"/>
        <end position="291"/>
    </location>
</feature>
<keyword evidence="4" id="KW-0804">Transcription</keyword>
<evidence type="ECO:0000256" key="3">
    <source>
        <dbReference type="ARBA" id="ARBA00023125"/>
    </source>
</evidence>
<dbReference type="GO" id="GO:0005634">
    <property type="term" value="C:nucleus"/>
    <property type="evidence" value="ECO:0007669"/>
    <property type="project" value="UniProtKB-SubCell"/>
</dbReference>
<name>A0A2Z6NIY6_TRISU</name>
<keyword evidence="5" id="KW-0539">Nucleus</keyword>
<evidence type="ECO:0000259" key="7">
    <source>
        <dbReference type="PROSITE" id="PS50863"/>
    </source>
</evidence>
<feature type="compositionally biased region" description="Basic residues" evidence="6">
    <location>
        <begin position="163"/>
        <end position="176"/>
    </location>
</feature>
<dbReference type="CDD" id="cd10017">
    <property type="entry name" value="B3_DNA"/>
    <property type="match status" value="2"/>
</dbReference>
<evidence type="ECO:0000313" key="9">
    <source>
        <dbReference type="Proteomes" id="UP000242715"/>
    </source>
</evidence>
<keyword evidence="3" id="KW-0238">DNA-binding</keyword>
<organism evidence="8 9">
    <name type="scientific">Trifolium subterraneum</name>
    <name type="common">Subterranean clover</name>
    <dbReference type="NCBI Taxonomy" id="3900"/>
    <lineage>
        <taxon>Eukaryota</taxon>
        <taxon>Viridiplantae</taxon>
        <taxon>Streptophyta</taxon>
        <taxon>Embryophyta</taxon>
        <taxon>Tracheophyta</taxon>
        <taxon>Spermatophyta</taxon>
        <taxon>Magnoliopsida</taxon>
        <taxon>eudicotyledons</taxon>
        <taxon>Gunneridae</taxon>
        <taxon>Pentapetalae</taxon>
        <taxon>rosids</taxon>
        <taxon>fabids</taxon>
        <taxon>Fabales</taxon>
        <taxon>Fabaceae</taxon>
        <taxon>Papilionoideae</taxon>
        <taxon>50 kb inversion clade</taxon>
        <taxon>NPAAA clade</taxon>
        <taxon>Hologalegina</taxon>
        <taxon>IRL clade</taxon>
        <taxon>Trifolieae</taxon>
        <taxon>Trifolium</taxon>
    </lineage>
</organism>
<gene>
    <name evidence="8" type="ORF">TSUD_367480</name>
</gene>
<dbReference type="Proteomes" id="UP000242715">
    <property type="component" value="Unassembled WGS sequence"/>
</dbReference>
<evidence type="ECO:0000256" key="1">
    <source>
        <dbReference type="ARBA" id="ARBA00004123"/>
    </source>
</evidence>
<sequence length="291" mass="33964">MSTYWPKEFFKIMQNHELQNGELRLPKKFVKKHWEGISNPVVLKLPNGDQHKISWVKRDGDIWLQKNWENIAKFLKFGYAVVFKYIEKIRRSYFKVKIFGLNTLEIDYSTIPMFIDESCEAQEIVDDDDDSDTSLDDEMSGTNSLDDDDSDEMSESDDVGTSQRRKNGKRKMNGSKRGNMIKKAKKCSTSGAVNVNPSFEVKLSKSYALPNGDTLYIESEFLDGHRELHNKDVELKMGIKSWFVTVKFYGKTIRFYKGWRKFKKGCKLKNGDIIFLELIDEEQFVFEVSFE</sequence>
<evidence type="ECO:0000256" key="2">
    <source>
        <dbReference type="ARBA" id="ARBA00023015"/>
    </source>
</evidence>
<proteinExistence type="predicted"/>
<dbReference type="InterPro" id="IPR003340">
    <property type="entry name" value="B3_DNA-bd"/>
</dbReference>
<dbReference type="AlphaFoldDB" id="A0A2Z6NIY6"/>
<dbReference type="InterPro" id="IPR050655">
    <property type="entry name" value="Plant_B3_domain"/>
</dbReference>
<comment type="subcellular location">
    <subcellularLocation>
        <location evidence="1">Nucleus</location>
    </subcellularLocation>
</comment>
<dbReference type="PANTHER" id="PTHR31920">
    <property type="entry name" value="B3 DOMAIN-CONTAINING"/>
    <property type="match status" value="1"/>
</dbReference>
<dbReference type="GO" id="GO:0003677">
    <property type="term" value="F:DNA binding"/>
    <property type="evidence" value="ECO:0007669"/>
    <property type="project" value="UniProtKB-KW"/>
</dbReference>
<dbReference type="Gene3D" id="2.40.330.10">
    <property type="entry name" value="DNA-binding pseudobarrel domain"/>
    <property type="match status" value="2"/>
</dbReference>
<reference evidence="9" key="1">
    <citation type="journal article" date="2017" name="Front. Plant Sci.">
        <title>Climate Clever Clovers: New Paradigm to Reduce the Environmental Footprint of Ruminants by Breeding Low Methanogenic Forages Utilizing Haplotype Variation.</title>
        <authorList>
            <person name="Kaur P."/>
            <person name="Appels R."/>
            <person name="Bayer P.E."/>
            <person name="Keeble-Gagnere G."/>
            <person name="Wang J."/>
            <person name="Hirakawa H."/>
            <person name="Shirasawa K."/>
            <person name="Vercoe P."/>
            <person name="Stefanova K."/>
            <person name="Durmic Z."/>
            <person name="Nichols P."/>
            <person name="Revell C."/>
            <person name="Isobe S.N."/>
            <person name="Edwards D."/>
            <person name="Erskine W."/>
        </authorList>
    </citation>
    <scope>NUCLEOTIDE SEQUENCE [LARGE SCALE GENOMIC DNA]</scope>
    <source>
        <strain evidence="9">cv. Daliak</strain>
    </source>
</reference>
<dbReference type="EMBL" id="DF973886">
    <property type="protein sequence ID" value="GAU41883.1"/>
    <property type="molecule type" value="Genomic_DNA"/>
</dbReference>
<keyword evidence="9" id="KW-1185">Reference proteome</keyword>
<evidence type="ECO:0000256" key="6">
    <source>
        <dbReference type="SAM" id="MobiDB-lite"/>
    </source>
</evidence>
<dbReference type="Pfam" id="PF02362">
    <property type="entry name" value="B3"/>
    <property type="match status" value="2"/>
</dbReference>
<protein>
    <recommendedName>
        <fullName evidence="7">TF-B3 domain-containing protein</fullName>
    </recommendedName>
</protein>
<accession>A0A2Z6NIY6</accession>
<evidence type="ECO:0000313" key="8">
    <source>
        <dbReference type="EMBL" id="GAU41883.1"/>
    </source>
</evidence>
<feature type="region of interest" description="Disordered" evidence="6">
    <location>
        <begin position="126"/>
        <end position="176"/>
    </location>
</feature>
<dbReference type="OrthoDB" id="1436209at2759"/>
<keyword evidence="2" id="KW-0805">Transcription regulation</keyword>
<dbReference type="SUPFAM" id="SSF101936">
    <property type="entry name" value="DNA-binding pseudobarrel domain"/>
    <property type="match status" value="2"/>
</dbReference>